<reference evidence="3" key="1">
    <citation type="submission" date="2023-07" db="EMBL/GenBank/DDBJ databases">
        <title>Isolating and identifying novel microbial strains from the Mariana Trench.</title>
        <authorList>
            <person name="Fu H."/>
        </authorList>
    </citation>
    <scope>NUCLEOTIDE SEQUENCE [LARGE SCALE GENOMIC DNA]</scope>
    <source>
        <strain evidence="3">T-y2</strain>
    </source>
</reference>
<evidence type="ECO:0000313" key="2">
    <source>
        <dbReference type="EMBL" id="MDT0295053.1"/>
    </source>
</evidence>
<organism evidence="2 3">
    <name type="scientific">Mesonia ostreae</name>
    <dbReference type="NCBI Taxonomy" id="861110"/>
    <lineage>
        <taxon>Bacteria</taxon>
        <taxon>Pseudomonadati</taxon>
        <taxon>Bacteroidota</taxon>
        <taxon>Flavobacteriia</taxon>
        <taxon>Flavobacteriales</taxon>
        <taxon>Flavobacteriaceae</taxon>
        <taxon>Mesonia</taxon>
    </lineage>
</organism>
<gene>
    <name evidence="2" type="ORF">RLT85_10435</name>
</gene>
<protein>
    <submittedName>
        <fullName evidence="2">Uncharacterized protein</fullName>
    </submittedName>
</protein>
<dbReference type="PROSITE" id="PS51257">
    <property type="entry name" value="PROKAR_LIPOPROTEIN"/>
    <property type="match status" value="1"/>
</dbReference>
<evidence type="ECO:0000256" key="1">
    <source>
        <dbReference type="SAM" id="MobiDB-lite"/>
    </source>
</evidence>
<evidence type="ECO:0000313" key="3">
    <source>
        <dbReference type="Proteomes" id="UP001182991"/>
    </source>
</evidence>
<name>A0ABU2KK01_9FLAO</name>
<accession>A0ABU2KK01</accession>
<dbReference type="EMBL" id="JAVRBG010000009">
    <property type="protein sequence ID" value="MDT0295053.1"/>
    <property type="molecule type" value="Genomic_DNA"/>
</dbReference>
<dbReference type="RefSeq" id="WP_311401981.1">
    <property type="nucleotide sequence ID" value="NZ_JAVRBG010000009.1"/>
</dbReference>
<feature type="region of interest" description="Disordered" evidence="1">
    <location>
        <begin position="19"/>
        <end position="41"/>
    </location>
</feature>
<sequence>MKKTILLLALAIAISACKNQQEKKEENPTTQTNEKEPSIEEMAMYNGLKSEAWNFYQEE</sequence>
<comment type="caution">
    <text evidence="2">The sequence shown here is derived from an EMBL/GenBank/DDBJ whole genome shotgun (WGS) entry which is preliminary data.</text>
</comment>
<proteinExistence type="predicted"/>
<feature type="compositionally biased region" description="Basic and acidic residues" evidence="1">
    <location>
        <begin position="20"/>
        <end position="38"/>
    </location>
</feature>
<dbReference type="Proteomes" id="UP001182991">
    <property type="component" value="Unassembled WGS sequence"/>
</dbReference>
<keyword evidence="3" id="KW-1185">Reference proteome</keyword>